<sequence length="200" mass="21666">MKLLSFIGLLALPLTLAKPFSNPQSWAEDEGPQRSHLYVKPDIKPWGSRQIVPIPTTGNLGLENFTIHPTTPGIKFLPIQLPNSPSSYALQVSPVDWESDDDAIAYIAAVYSPGSHRAALRVIHLAPEPVATGAVSAECMDDGLECHMSQWKIEEGVLTYGGFGGEWVVVKDVSPYGWSVYWSADAGNEDGHVVVLEVGV</sequence>
<evidence type="ECO:0000313" key="2">
    <source>
        <dbReference type="EMBL" id="KAF2002318.1"/>
    </source>
</evidence>
<dbReference type="EMBL" id="ML977578">
    <property type="protein sequence ID" value="KAF2002318.1"/>
    <property type="molecule type" value="Genomic_DNA"/>
</dbReference>
<dbReference type="Proteomes" id="UP000799779">
    <property type="component" value="Unassembled WGS sequence"/>
</dbReference>
<dbReference type="AlphaFoldDB" id="A0A6A5WMS9"/>
<evidence type="ECO:0000313" key="3">
    <source>
        <dbReference type="Proteomes" id="UP000799779"/>
    </source>
</evidence>
<name>A0A6A5WMS9_9PLEO</name>
<dbReference type="OrthoDB" id="3743491at2759"/>
<reference evidence="2" key="1">
    <citation type="journal article" date="2020" name="Stud. Mycol.">
        <title>101 Dothideomycetes genomes: a test case for predicting lifestyles and emergence of pathogens.</title>
        <authorList>
            <person name="Haridas S."/>
            <person name="Albert R."/>
            <person name="Binder M."/>
            <person name="Bloem J."/>
            <person name="Labutti K."/>
            <person name="Salamov A."/>
            <person name="Andreopoulos B."/>
            <person name="Baker S."/>
            <person name="Barry K."/>
            <person name="Bills G."/>
            <person name="Bluhm B."/>
            <person name="Cannon C."/>
            <person name="Castanera R."/>
            <person name="Culley D."/>
            <person name="Daum C."/>
            <person name="Ezra D."/>
            <person name="Gonzalez J."/>
            <person name="Henrissat B."/>
            <person name="Kuo A."/>
            <person name="Liang C."/>
            <person name="Lipzen A."/>
            <person name="Lutzoni F."/>
            <person name="Magnuson J."/>
            <person name="Mondo S."/>
            <person name="Nolan M."/>
            <person name="Ohm R."/>
            <person name="Pangilinan J."/>
            <person name="Park H.-J."/>
            <person name="Ramirez L."/>
            <person name="Alfaro M."/>
            <person name="Sun H."/>
            <person name="Tritt A."/>
            <person name="Yoshinaga Y."/>
            <person name="Zwiers L.-H."/>
            <person name="Turgeon B."/>
            <person name="Goodwin S."/>
            <person name="Spatafora J."/>
            <person name="Crous P."/>
            <person name="Grigoriev I."/>
        </authorList>
    </citation>
    <scope>NUCLEOTIDE SEQUENCE</scope>
    <source>
        <strain evidence="2">CBS 123094</strain>
    </source>
</reference>
<accession>A0A6A5WMS9</accession>
<proteinExistence type="predicted"/>
<evidence type="ECO:0000256" key="1">
    <source>
        <dbReference type="SAM" id="SignalP"/>
    </source>
</evidence>
<feature type="signal peptide" evidence="1">
    <location>
        <begin position="1"/>
        <end position="17"/>
    </location>
</feature>
<gene>
    <name evidence="2" type="ORF">P154DRAFT_594682</name>
</gene>
<organism evidence="2 3">
    <name type="scientific">Amniculicola lignicola CBS 123094</name>
    <dbReference type="NCBI Taxonomy" id="1392246"/>
    <lineage>
        <taxon>Eukaryota</taxon>
        <taxon>Fungi</taxon>
        <taxon>Dikarya</taxon>
        <taxon>Ascomycota</taxon>
        <taxon>Pezizomycotina</taxon>
        <taxon>Dothideomycetes</taxon>
        <taxon>Pleosporomycetidae</taxon>
        <taxon>Pleosporales</taxon>
        <taxon>Amniculicolaceae</taxon>
        <taxon>Amniculicola</taxon>
    </lineage>
</organism>
<protein>
    <recommendedName>
        <fullName evidence="4">Ubiquitin 3 binding protein But2 C-terminal domain-containing protein</fullName>
    </recommendedName>
</protein>
<keyword evidence="3" id="KW-1185">Reference proteome</keyword>
<feature type="chain" id="PRO_5025580757" description="Ubiquitin 3 binding protein But2 C-terminal domain-containing protein" evidence="1">
    <location>
        <begin position="18"/>
        <end position="200"/>
    </location>
</feature>
<evidence type="ECO:0008006" key="4">
    <source>
        <dbReference type="Google" id="ProtNLM"/>
    </source>
</evidence>
<keyword evidence="1" id="KW-0732">Signal</keyword>